<protein>
    <submittedName>
        <fullName evidence="2">Uncharacterized protein</fullName>
    </submittedName>
</protein>
<sequence>MCTGHWLRPSVPEEARLERPFYSIRCIQLTYPKKEDDTARWQIQAKSKKLKLKSCGSLSGTGRSRHPGPSASCRLSGRLARRSAMRHGHGVRLLSSGGRLHNPARGPLLGWLNFPSAHHGL</sequence>
<keyword evidence="3" id="KW-1185">Reference proteome</keyword>
<name>A0AAD7RVS2_9TELE</name>
<evidence type="ECO:0000313" key="2">
    <source>
        <dbReference type="EMBL" id="KAJ8391187.1"/>
    </source>
</evidence>
<proteinExistence type="predicted"/>
<evidence type="ECO:0000256" key="1">
    <source>
        <dbReference type="SAM" id="MobiDB-lite"/>
    </source>
</evidence>
<dbReference type="EMBL" id="JAINUG010000161">
    <property type="protein sequence ID" value="KAJ8391187.1"/>
    <property type="molecule type" value="Genomic_DNA"/>
</dbReference>
<organism evidence="2 3">
    <name type="scientific">Aldrovandia affinis</name>
    <dbReference type="NCBI Taxonomy" id="143900"/>
    <lineage>
        <taxon>Eukaryota</taxon>
        <taxon>Metazoa</taxon>
        <taxon>Chordata</taxon>
        <taxon>Craniata</taxon>
        <taxon>Vertebrata</taxon>
        <taxon>Euteleostomi</taxon>
        <taxon>Actinopterygii</taxon>
        <taxon>Neopterygii</taxon>
        <taxon>Teleostei</taxon>
        <taxon>Notacanthiformes</taxon>
        <taxon>Halosauridae</taxon>
        <taxon>Aldrovandia</taxon>
    </lineage>
</organism>
<comment type="caution">
    <text evidence="2">The sequence shown here is derived from an EMBL/GenBank/DDBJ whole genome shotgun (WGS) entry which is preliminary data.</text>
</comment>
<accession>A0AAD7RVS2</accession>
<dbReference type="AlphaFoldDB" id="A0AAD7RVS2"/>
<dbReference type="Proteomes" id="UP001221898">
    <property type="component" value="Unassembled WGS sequence"/>
</dbReference>
<feature type="region of interest" description="Disordered" evidence="1">
    <location>
        <begin position="54"/>
        <end position="74"/>
    </location>
</feature>
<evidence type="ECO:0000313" key="3">
    <source>
        <dbReference type="Proteomes" id="UP001221898"/>
    </source>
</evidence>
<gene>
    <name evidence="2" type="ORF">AAFF_G00096160</name>
</gene>
<reference evidence="2" key="1">
    <citation type="journal article" date="2023" name="Science">
        <title>Genome structures resolve the early diversification of teleost fishes.</title>
        <authorList>
            <person name="Parey E."/>
            <person name="Louis A."/>
            <person name="Montfort J."/>
            <person name="Bouchez O."/>
            <person name="Roques C."/>
            <person name="Iampietro C."/>
            <person name="Lluch J."/>
            <person name="Castinel A."/>
            <person name="Donnadieu C."/>
            <person name="Desvignes T."/>
            <person name="Floi Bucao C."/>
            <person name="Jouanno E."/>
            <person name="Wen M."/>
            <person name="Mejri S."/>
            <person name="Dirks R."/>
            <person name="Jansen H."/>
            <person name="Henkel C."/>
            <person name="Chen W.J."/>
            <person name="Zahm M."/>
            <person name="Cabau C."/>
            <person name="Klopp C."/>
            <person name="Thompson A.W."/>
            <person name="Robinson-Rechavi M."/>
            <person name="Braasch I."/>
            <person name="Lecointre G."/>
            <person name="Bobe J."/>
            <person name="Postlethwait J.H."/>
            <person name="Berthelot C."/>
            <person name="Roest Crollius H."/>
            <person name="Guiguen Y."/>
        </authorList>
    </citation>
    <scope>NUCLEOTIDE SEQUENCE</scope>
    <source>
        <strain evidence="2">NC1722</strain>
    </source>
</reference>